<reference evidence="3 4" key="1">
    <citation type="journal article" date="2016" name="Mol. Biol. Evol.">
        <title>Comparative Genomics of Early-Diverging Mushroom-Forming Fungi Provides Insights into the Origins of Lignocellulose Decay Capabilities.</title>
        <authorList>
            <person name="Nagy L.G."/>
            <person name="Riley R."/>
            <person name="Tritt A."/>
            <person name="Adam C."/>
            <person name="Daum C."/>
            <person name="Floudas D."/>
            <person name="Sun H."/>
            <person name="Yadav J.S."/>
            <person name="Pangilinan J."/>
            <person name="Larsson K.H."/>
            <person name="Matsuura K."/>
            <person name="Barry K."/>
            <person name="Labutti K."/>
            <person name="Kuo R."/>
            <person name="Ohm R.A."/>
            <person name="Bhattacharya S.S."/>
            <person name="Shirouzu T."/>
            <person name="Yoshinaga Y."/>
            <person name="Martin F.M."/>
            <person name="Grigoriev I.V."/>
            <person name="Hibbett D.S."/>
        </authorList>
    </citation>
    <scope>NUCLEOTIDE SEQUENCE [LARGE SCALE GENOMIC DNA]</scope>
    <source>
        <strain evidence="3 4">HHB14362 ss-1</strain>
    </source>
</reference>
<keyword evidence="1" id="KW-0175">Coiled coil</keyword>
<feature type="region of interest" description="Disordered" evidence="2">
    <location>
        <begin position="467"/>
        <end position="495"/>
    </location>
</feature>
<feature type="region of interest" description="Disordered" evidence="2">
    <location>
        <begin position="390"/>
        <end position="410"/>
    </location>
</feature>
<name>A0A165Q4V7_9AGAM</name>
<evidence type="ECO:0000256" key="1">
    <source>
        <dbReference type="SAM" id="Coils"/>
    </source>
</evidence>
<organism evidence="3 4">
    <name type="scientific">Neolentinus lepideus HHB14362 ss-1</name>
    <dbReference type="NCBI Taxonomy" id="1314782"/>
    <lineage>
        <taxon>Eukaryota</taxon>
        <taxon>Fungi</taxon>
        <taxon>Dikarya</taxon>
        <taxon>Basidiomycota</taxon>
        <taxon>Agaricomycotina</taxon>
        <taxon>Agaricomycetes</taxon>
        <taxon>Gloeophyllales</taxon>
        <taxon>Gloeophyllaceae</taxon>
        <taxon>Neolentinus</taxon>
    </lineage>
</organism>
<sequence>MHFLKLLKLHRRTKSDSELVSAVTTHPVPALAPSSSILESVAAAISAENVSTPRPISHYQEDPEDEERLLIARIERLEAENALLQAELELEELEAEIELSSNTATDEESEEEIAELEEKIAQYSWVLALLDSIQANNPTAEGTIEERLVKYIIETEDEVDDPFESIRAKLVRDAEVPTREYQRAVDITLAARKREKEAEKEYQYWRKKAQEAFPDRELITPSNSVLGIEEVVGRVTPTVSTVSISKIEREWGFKYGEELEDVDGELKSVGSLGSMGSLGSFGGIPSIPSNDLQEFALAPSKSQKLLLASKTSSQLLPAFSTEKDLVIARSTSNDLKLKLASAVSFQSIPSPTRPRVSTSTSTGSLISKAVRRLSLVATPQPSPATVRLLYPGPRTPNPVRPSELPFSRSPSASTVQVIAKGVQAEDNVDVSAAGSSIAPSSIRAVNFTPAAAGPDSIQDVFTAPVASTPKSRRFAPATRHSPDRNGKSGITPPRARPAFLKAITKLVNIPGKKKQKTAPVMDTSFECVGDVEALVPEVERLESVKEVKKSWRRSWRAGSGSGKENIVQVEKQRLWRRSWGSDNKAAEVENDAEKKTSETKSRRANVLMRRENHEEKLVEEPKETRRLSRLPTLRRSD</sequence>
<dbReference type="Proteomes" id="UP000076761">
    <property type="component" value="Unassembled WGS sequence"/>
</dbReference>
<gene>
    <name evidence="3" type="ORF">NEOLEDRAFT_1150365</name>
</gene>
<keyword evidence="4" id="KW-1185">Reference proteome</keyword>
<dbReference type="OrthoDB" id="10476949at2759"/>
<evidence type="ECO:0000256" key="2">
    <source>
        <dbReference type="SAM" id="MobiDB-lite"/>
    </source>
</evidence>
<evidence type="ECO:0000313" key="3">
    <source>
        <dbReference type="EMBL" id="KZT21926.1"/>
    </source>
</evidence>
<dbReference type="EMBL" id="KV425601">
    <property type="protein sequence ID" value="KZT21926.1"/>
    <property type="molecule type" value="Genomic_DNA"/>
</dbReference>
<feature type="coiled-coil region" evidence="1">
    <location>
        <begin position="67"/>
        <end position="126"/>
    </location>
</feature>
<evidence type="ECO:0000313" key="4">
    <source>
        <dbReference type="Proteomes" id="UP000076761"/>
    </source>
</evidence>
<feature type="compositionally biased region" description="Basic and acidic residues" evidence="2">
    <location>
        <begin position="584"/>
        <end position="601"/>
    </location>
</feature>
<feature type="region of interest" description="Disordered" evidence="2">
    <location>
        <begin position="580"/>
        <end position="637"/>
    </location>
</feature>
<feature type="compositionally biased region" description="Basic and acidic residues" evidence="2">
    <location>
        <begin position="608"/>
        <end position="626"/>
    </location>
</feature>
<dbReference type="AlphaFoldDB" id="A0A165Q4V7"/>
<accession>A0A165Q4V7</accession>
<proteinExistence type="predicted"/>
<protein>
    <submittedName>
        <fullName evidence="3">Uncharacterized protein</fullName>
    </submittedName>
</protein>
<dbReference type="InParanoid" id="A0A165Q4V7"/>